<dbReference type="InParanoid" id="A0A0C2WRX0"/>
<evidence type="ECO:0000313" key="2">
    <source>
        <dbReference type="Proteomes" id="UP000054549"/>
    </source>
</evidence>
<gene>
    <name evidence="1" type="ORF">M378DRAFT_163161</name>
</gene>
<protein>
    <submittedName>
        <fullName evidence="1">Uncharacterized protein</fullName>
    </submittedName>
</protein>
<dbReference type="Proteomes" id="UP000054549">
    <property type="component" value="Unassembled WGS sequence"/>
</dbReference>
<sequence>MTYPTTESSFLLLNRRLDSPGRPCVSTRGLPPSISLRRSQNCDPYSQAAQIYASNVLHEPIDVMHKALTEGLRAFDSRCSFFPGRMRISERLIAEGGRIDQLFQR</sequence>
<keyword evidence="2" id="KW-1185">Reference proteome</keyword>
<evidence type="ECO:0000313" key="1">
    <source>
        <dbReference type="EMBL" id="KIL64422.1"/>
    </source>
</evidence>
<dbReference type="HOGENOM" id="CLU_2235903_0_0_1"/>
<organism evidence="1 2">
    <name type="scientific">Amanita muscaria (strain Koide BX008)</name>
    <dbReference type="NCBI Taxonomy" id="946122"/>
    <lineage>
        <taxon>Eukaryota</taxon>
        <taxon>Fungi</taxon>
        <taxon>Dikarya</taxon>
        <taxon>Basidiomycota</taxon>
        <taxon>Agaricomycotina</taxon>
        <taxon>Agaricomycetes</taxon>
        <taxon>Agaricomycetidae</taxon>
        <taxon>Agaricales</taxon>
        <taxon>Pluteineae</taxon>
        <taxon>Amanitaceae</taxon>
        <taxon>Amanita</taxon>
    </lineage>
</organism>
<dbReference type="EMBL" id="KN818249">
    <property type="protein sequence ID" value="KIL64422.1"/>
    <property type="molecule type" value="Genomic_DNA"/>
</dbReference>
<accession>A0A0C2WRX0</accession>
<proteinExistence type="predicted"/>
<name>A0A0C2WRX0_AMAMK</name>
<reference evidence="1 2" key="1">
    <citation type="submission" date="2014-04" db="EMBL/GenBank/DDBJ databases">
        <title>Evolutionary Origins and Diversification of the Mycorrhizal Mutualists.</title>
        <authorList>
            <consortium name="DOE Joint Genome Institute"/>
            <consortium name="Mycorrhizal Genomics Consortium"/>
            <person name="Kohler A."/>
            <person name="Kuo A."/>
            <person name="Nagy L.G."/>
            <person name="Floudas D."/>
            <person name="Copeland A."/>
            <person name="Barry K.W."/>
            <person name="Cichocki N."/>
            <person name="Veneault-Fourrey C."/>
            <person name="LaButti K."/>
            <person name="Lindquist E.A."/>
            <person name="Lipzen A."/>
            <person name="Lundell T."/>
            <person name="Morin E."/>
            <person name="Murat C."/>
            <person name="Riley R."/>
            <person name="Ohm R."/>
            <person name="Sun H."/>
            <person name="Tunlid A."/>
            <person name="Henrissat B."/>
            <person name="Grigoriev I.V."/>
            <person name="Hibbett D.S."/>
            <person name="Martin F."/>
        </authorList>
    </citation>
    <scope>NUCLEOTIDE SEQUENCE [LARGE SCALE GENOMIC DNA]</scope>
    <source>
        <strain evidence="1 2">Koide BX008</strain>
    </source>
</reference>
<dbReference type="AlphaFoldDB" id="A0A0C2WRX0"/>